<evidence type="ECO:0000313" key="3">
    <source>
        <dbReference type="Proteomes" id="UP000239899"/>
    </source>
</evidence>
<dbReference type="OrthoDB" id="518540at2759"/>
<proteinExistence type="predicted"/>
<keyword evidence="1" id="KW-0732">Signal</keyword>
<name>A0A2P6TYD4_CHLSO</name>
<feature type="signal peptide" evidence="1">
    <location>
        <begin position="1"/>
        <end position="22"/>
    </location>
</feature>
<protein>
    <submittedName>
        <fullName evidence="2">Serine threonine</fullName>
    </submittedName>
</protein>
<dbReference type="Proteomes" id="UP000239899">
    <property type="component" value="Unassembled WGS sequence"/>
</dbReference>
<comment type="caution">
    <text evidence="2">The sequence shown here is derived from an EMBL/GenBank/DDBJ whole genome shotgun (WGS) entry which is preliminary data.</text>
</comment>
<keyword evidence="3" id="KW-1185">Reference proteome</keyword>
<gene>
    <name evidence="2" type="ORF">C2E21_2622</name>
</gene>
<evidence type="ECO:0000256" key="1">
    <source>
        <dbReference type="SAM" id="SignalP"/>
    </source>
</evidence>
<dbReference type="AlphaFoldDB" id="A0A2P6TYD4"/>
<sequence length="559" mass="60429">MKIHTLTLTLAGLCWLGGLAEGQTPAPKLIPRNKLPTVNANAPSAAKCLADYPGCATCAKNAKGVFVCTACKPYAPLDRTSGYFDRSGNQVAEPFCDGMCWNYKMYGTLLESDASSPCVKCTDTGGCPTCKPGSFKSPDTYSAYKYKLPAVPIQCEMCGVCALNRCTATAGCLTCDVDGNNRLYPKMKVAPAATTQADLDVCISDLCIDDDSSYVSGTNVDTADRVILPSNPNLYSYALNCKRALNPSRSADVLASHPTIMQCTDQAGCTACKPGQFRTPNPLVPNTAMCMPCDGCPNSQCGANGCASCPNAVLNKRVTHPWGVTGMNGQPVMVCRNAAGATTPFKSRTGLVSNSVWPSPEFANCPKGVSEFQINWWEVSWPSSLFVSRWKAFEQSSYDFQSNSTVKIIFEAINNQRVKVTIAYTDLITKRPVTQYIWGAFPTKQNRVCVELLNTITYNDANAGMQMQLYFSVPATWNKRMLLRLSNEAGATSLSYNPLLSNIKYGKVAVYGRQAGDSRYTLVASPTTAINWKAAERAKLTILPAEEEWPALVARAGTL</sequence>
<accession>A0A2P6TYD4</accession>
<feature type="chain" id="PRO_5015195643" evidence="1">
    <location>
        <begin position="23"/>
        <end position="559"/>
    </location>
</feature>
<evidence type="ECO:0000313" key="2">
    <source>
        <dbReference type="EMBL" id="PRW59084.1"/>
    </source>
</evidence>
<reference evidence="2 3" key="1">
    <citation type="journal article" date="2018" name="Plant J.">
        <title>Genome sequences of Chlorella sorokiniana UTEX 1602 and Micractinium conductrix SAG 241.80: implications to maltose excretion by a green alga.</title>
        <authorList>
            <person name="Arriola M.B."/>
            <person name="Velmurugan N."/>
            <person name="Zhang Y."/>
            <person name="Plunkett M.H."/>
            <person name="Hondzo H."/>
            <person name="Barney B.M."/>
        </authorList>
    </citation>
    <scope>NUCLEOTIDE SEQUENCE [LARGE SCALE GENOMIC DNA]</scope>
    <source>
        <strain evidence="3">UTEX 1602</strain>
    </source>
</reference>
<organism evidence="2 3">
    <name type="scientific">Chlorella sorokiniana</name>
    <name type="common">Freshwater green alga</name>
    <dbReference type="NCBI Taxonomy" id="3076"/>
    <lineage>
        <taxon>Eukaryota</taxon>
        <taxon>Viridiplantae</taxon>
        <taxon>Chlorophyta</taxon>
        <taxon>core chlorophytes</taxon>
        <taxon>Trebouxiophyceae</taxon>
        <taxon>Chlorellales</taxon>
        <taxon>Chlorellaceae</taxon>
        <taxon>Chlorella clade</taxon>
        <taxon>Chlorella</taxon>
    </lineage>
</organism>
<dbReference type="EMBL" id="LHPG02000004">
    <property type="protein sequence ID" value="PRW59084.1"/>
    <property type="molecule type" value="Genomic_DNA"/>
</dbReference>